<keyword evidence="1" id="KW-0433">Leucine-rich repeat</keyword>
<dbReference type="AlphaFoldDB" id="C2CHF4"/>
<keyword evidence="4" id="KW-0732">Signal</keyword>
<feature type="compositionally biased region" description="Basic and acidic residues" evidence="3">
    <location>
        <begin position="72"/>
        <end position="85"/>
    </location>
</feature>
<dbReference type="InterPro" id="IPR050836">
    <property type="entry name" value="SDS22/Internalin_LRR"/>
</dbReference>
<name>C2CHF4_9FIRM</name>
<feature type="compositionally biased region" description="Polar residues" evidence="3">
    <location>
        <begin position="49"/>
        <end position="71"/>
    </location>
</feature>
<dbReference type="Pfam" id="PF08428">
    <property type="entry name" value="Rib"/>
    <property type="match status" value="1"/>
</dbReference>
<proteinExistence type="predicted"/>
<feature type="compositionally biased region" description="Basic and acidic residues" evidence="3">
    <location>
        <begin position="30"/>
        <end position="41"/>
    </location>
</feature>
<dbReference type="SMART" id="SM00365">
    <property type="entry name" value="LRR_SD22"/>
    <property type="match status" value="3"/>
</dbReference>
<evidence type="ECO:0000256" key="4">
    <source>
        <dbReference type="SAM" id="SignalP"/>
    </source>
</evidence>
<accession>C2CHF4</accession>
<feature type="region of interest" description="Disordered" evidence="3">
    <location>
        <begin position="30"/>
        <end position="85"/>
    </location>
</feature>
<dbReference type="PROSITE" id="PS51450">
    <property type="entry name" value="LRR"/>
    <property type="match status" value="3"/>
</dbReference>
<dbReference type="Pfam" id="PF12799">
    <property type="entry name" value="LRR_4"/>
    <property type="match status" value="1"/>
</dbReference>
<feature type="compositionally biased region" description="Polar residues" evidence="3">
    <location>
        <begin position="526"/>
        <end position="543"/>
    </location>
</feature>
<feature type="chain" id="PRO_5002912684" evidence="4">
    <location>
        <begin position="30"/>
        <end position="614"/>
    </location>
</feature>
<dbReference type="InterPro" id="IPR059115">
    <property type="entry name" value="Rib"/>
</dbReference>
<evidence type="ECO:0000256" key="1">
    <source>
        <dbReference type="ARBA" id="ARBA00022614"/>
    </source>
</evidence>
<dbReference type="HOGENOM" id="CLU_444576_0_0_9"/>
<dbReference type="RefSeq" id="WP_004837026.1">
    <property type="nucleotide sequence ID" value="NZ_GG666297.1"/>
</dbReference>
<dbReference type="PANTHER" id="PTHR46652:SF3">
    <property type="entry name" value="LEUCINE-RICH REPEAT-CONTAINING PROTEIN 9"/>
    <property type="match status" value="1"/>
</dbReference>
<evidence type="ECO:0000313" key="6">
    <source>
        <dbReference type="EMBL" id="EEI83036.1"/>
    </source>
</evidence>
<evidence type="ECO:0000256" key="2">
    <source>
        <dbReference type="ARBA" id="ARBA00022737"/>
    </source>
</evidence>
<feature type="domain" description="Rib" evidence="5">
    <location>
        <begin position="398"/>
        <end position="467"/>
    </location>
</feature>
<gene>
    <name evidence="6" type="ORF">HMPREF0077_0914</name>
</gene>
<dbReference type="PANTHER" id="PTHR46652">
    <property type="entry name" value="LEUCINE-RICH REPEAT AND IQ DOMAIN-CONTAINING PROTEIN 1-RELATED"/>
    <property type="match status" value="1"/>
</dbReference>
<dbReference type="InterPro" id="IPR001611">
    <property type="entry name" value="Leu-rich_rpt"/>
</dbReference>
<dbReference type="eggNOG" id="COG4886">
    <property type="taxonomic scope" value="Bacteria"/>
</dbReference>
<organism evidence="6 7">
    <name type="scientific">Anaerococcus tetradius ATCC 35098</name>
    <dbReference type="NCBI Taxonomy" id="525255"/>
    <lineage>
        <taxon>Bacteria</taxon>
        <taxon>Bacillati</taxon>
        <taxon>Bacillota</taxon>
        <taxon>Tissierellia</taxon>
        <taxon>Tissierellales</taxon>
        <taxon>Peptoniphilaceae</taxon>
        <taxon>Anaerococcus</taxon>
    </lineage>
</organism>
<reference evidence="6 7" key="1">
    <citation type="submission" date="2009-01" db="EMBL/GenBank/DDBJ databases">
        <authorList>
            <person name="Qin X."/>
            <person name="Bachman B."/>
            <person name="Battles P."/>
            <person name="Bell A."/>
            <person name="Bess C."/>
            <person name="Bickham C."/>
            <person name="Chaboub L."/>
            <person name="Chen D."/>
            <person name="Coyle M."/>
            <person name="Deiros D.R."/>
            <person name="Dinh H."/>
            <person name="Forbes L."/>
            <person name="Fowler G."/>
            <person name="Francisco L."/>
            <person name="Fu Q."/>
            <person name="Gubbala S."/>
            <person name="Hale W."/>
            <person name="Han Y."/>
            <person name="Hemphill L."/>
            <person name="Highlander S.K."/>
            <person name="Hirani K."/>
            <person name="Hogues M."/>
            <person name="Jackson L."/>
            <person name="Jakkamsetti A."/>
            <person name="Javaid M."/>
            <person name="Jiang H."/>
            <person name="Korchina V."/>
            <person name="Kovar C."/>
            <person name="Lara F."/>
            <person name="Lee S."/>
            <person name="Mata R."/>
            <person name="Mathew T."/>
            <person name="Moen C."/>
            <person name="Morales K."/>
            <person name="Munidasa M."/>
            <person name="Nazareth L."/>
            <person name="Ngo R."/>
            <person name="Nguyen L."/>
            <person name="Okwuonu G."/>
            <person name="Ongeri F."/>
            <person name="Patil S."/>
            <person name="Petrosino J."/>
            <person name="Pham C."/>
            <person name="Pham P."/>
            <person name="Pu L.-L."/>
            <person name="Puazo M."/>
            <person name="Raj R."/>
            <person name="Reid J."/>
            <person name="Rouhana J."/>
            <person name="Saada N."/>
            <person name="Shang Y."/>
            <person name="Simmons D."/>
            <person name="Thornton R."/>
            <person name="Warren J."/>
            <person name="Weissenberger G."/>
            <person name="Zhang J."/>
            <person name="Zhang L."/>
            <person name="Zhou C."/>
            <person name="Zhu D."/>
            <person name="Muzny D."/>
            <person name="Worley K."/>
            <person name="Gibbs R."/>
        </authorList>
    </citation>
    <scope>NUCLEOTIDE SEQUENCE [LARGE SCALE GENOMIC DNA]</scope>
    <source>
        <strain evidence="6 7">ATCC 35098</strain>
    </source>
</reference>
<dbReference type="EMBL" id="ACGC01000048">
    <property type="protein sequence ID" value="EEI83036.1"/>
    <property type="molecule type" value="Genomic_DNA"/>
</dbReference>
<feature type="compositionally biased region" description="Polar residues" evidence="3">
    <location>
        <begin position="474"/>
        <end position="516"/>
    </location>
</feature>
<sequence length="614" mass="68354">MNNRLIKIMLLASISLGTLSINNVSYAQAGEEHGEANKITDTKNPIGESDSNTTTESPQNSSDATSPTSTRDQGKESSDSSATLDEHITFEDELLEKTIINLYKQGSGRFDQNKYSLVLTDKSYKMPENQNFITKREALLASQLSVSNEAPFDKEKRKFVRKNKSITSIKGIESFTNLEKLMFNNNDVKDLSPVEGLKKLKELKFRDNKVSDLSSVKNLSELKNLTADSNEISDLTPIKDLKNLDYLNLKSNKIYDISPIKDTPVKQFITLNGNYIKDLSVLKDKTCKKETSGQVIIVKPQTNIFDLKLSDSRGGNGYTLSESYLKSIGAHRVGESQKYRFTSKKDESKIEIIENEYGDLFGSEYVKAKNKEEGVSYPKNKIQWYVKVNTQNIKLIEVKNEEVTVGDSLDLTDNIVNNKDNIFDIKEVKDITEEKIDTKKAGNYLGKIKITYNDGDTQEVCLVVTVKNKVVDQGTNTEPSVGVDQGTNTQPSVGVDQGTNTQPSVGVDQGTNTQPSVGVDQGTKIKISSNNEKQEIQQHQATQNSSTDSNKSKTSKGSERDELSNKIQLSHAKKQSKNENVKTGVYPLKEVLVTLMGTASMLFVSKKKEKNHKV</sequence>
<comment type="caution">
    <text evidence="6">The sequence shown here is derived from an EMBL/GenBank/DDBJ whole genome shotgun (WGS) entry which is preliminary data.</text>
</comment>
<protein>
    <submittedName>
        <fullName evidence="6">Leucine Rich Repeat protein</fullName>
    </submittedName>
</protein>
<keyword evidence="2" id="KW-0677">Repeat</keyword>
<feature type="region of interest" description="Disordered" evidence="3">
    <location>
        <begin position="474"/>
        <end position="578"/>
    </location>
</feature>
<dbReference type="InterPro" id="IPR025875">
    <property type="entry name" value="Leu-rich_rpt_4"/>
</dbReference>
<dbReference type="Gene3D" id="3.80.10.10">
    <property type="entry name" value="Ribonuclease Inhibitor"/>
    <property type="match status" value="1"/>
</dbReference>
<evidence type="ECO:0000313" key="7">
    <source>
        <dbReference type="Proteomes" id="UP000003744"/>
    </source>
</evidence>
<dbReference type="Proteomes" id="UP000003744">
    <property type="component" value="Unassembled WGS sequence"/>
</dbReference>
<dbReference type="SUPFAM" id="SSF52075">
    <property type="entry name" value="Outer arm dynein light chain 1"/>
    <property type="match status" value="1"/>
</dbReference>
<evidence type="ECO:0000259" key="5">
    <source>
        <dbReference type="Pfam" id="PF08428"/>
    </source>
</evidence>
<dbReference type="InterPro" id="IPR032675">
    <property type="entry name" value="LRR_dom_sf"/>
</dbReference>
<feature type="signal peptide" evidence="4">
    <location>
        <begin position="1"/>
        <end position="29"/>
    </location>
</feature>
<evidence type="ECO:0000256" key="3">
    <source>
        <dbReference type="SAM" id="MobiDB-lite"/>
    </source>
</evidence>